<dbReference type="Pfam" id="PF05938">
    <property type="entry name" value="Self-incomp_S1"/>
    <property type="match status" value="1"/>
</dbReference>
<dbReference type="GO" id="GO:0060320">
    <property type="term" value="P:rejection of self pollen"/>
    <property type="evidence" value="ECO:0007669"/>
    <property type="project" value="UniProtKB-KW"/>
</dbReference>
<dbReference type="InterPro" id="IPR010264">
    <property type="entry name" value="Self-incomp_S1"/>
</dbReference>
<dbReference type="EMBL" id="JBEAFC010000009">
    <property type="protein sequence ID" value="KAL1542405.1"/>
    <property type="molecule type" value="Genomic_DNA"/>
</dbReference>
<evidence type="ECO:0000256" key="4">
    <source>
        <dbReference type="ARBA" id="ARBA00022525"/>
    </source>
</evidence>
<keyword evidence="4 6" id="KW-0964">Secreted</keyword>
<keyword evidence="5 6" id="KW-0732">Signal</keyword>
<organism evidence="7 8">
    <name type="scientific">Salvia divinorum</name>
    <name type="common">Maria pastora</name>
    <name type="synonym">Diviner's sage</name>
    <dbReference type="NCBI Taxonomy" id="28513"/>
    <lineage>
        <taxon>Eukaryota</taxon>
        <taxon>Viridiplantae</taxon>
        <taxon>Streptophyta</taxon>
        <taxon>Embryophyta</taxon>
        <taxon>Tracheophyta</taxon>
        <taxon>Spermatophyta</taxon>
        <taxon>Magnoliopsida</taxon>
        <taxon>eudicotyledons</taxon>
        <taxon>Gunneridae</taxon>
        <taxon>Pentapetalae</taxon>
        <taxon>asterids</taxon>
        <taxon>lamiids</taxon>
        <taxon>Lamiales</taxon>
        <taxon>Lamiaceae</taxon>
        <taxon>Nepetoideae</taxon>
        <taxon>Mentheae</taxon>
        <taxon>Salviinae</taxon>
        <taxon>Salvia</taxon>
        <taxon>Salvia subgen. Calosphace</taxon>
    </lineage>
</organism>
<evidence type="ECO:0000256" key="6">
    <source>
        <dbReference type="RuleBase" id="RU367044"/>
    </source>
</evidence>
<dbReference type="GO" id="GO:0005576">
    <property type="term" value="C:extracellular region"/>
    <property type="evidence" value="ECO:0007669"/>
    <property type="project" value="UniProtKB-SubCell"/>
</dbReference>
<feature type="chain" id="PRO_5044526992" description="S-protein homolog" evidence="6">
    <location>
        <begin position="22"/>
        <end position="143"/>
    </location>
</feature>
<evidence type="ECO:0000313" key="8">
    <source>
        <dbReference type="Proteomes" id="UP001567538"/>
    </source>
</evidence>
<reference evidence="7 8" key="1">
    <citation type="submission" date="2024-06" db="EMBL/GenBank/DDBJ databases">
        <title>A chromosome level genome sequence of Diviner's sage (Salvia divinorum).</title>
        <authorList>
            <person name="Ford S.A."/>
            <person name="Ro D.-K."/>
            <person name="Ness R.W."/>
            <person name="Phillips M.A."/>
        </authorList>
    </citation>
    <scope>NUCLEOTIDE SEQUENCE [LARGE SCALE GENOMIC DNA]</scope>
    <source>
        <strain evidence="7">SAF-2024a</strain>
        <tissue evidence="7">Leaf</tissue>
    </source>
</reference>
<evidence type="ECO:0000256" key="5">
    <source>
        <dbReference type="ARBA" id="ARBA00022729"/>
    </source>
</evidence>
<evidence type="ECO:0000256" key="3">
    <source>
        <dbReference type="ARBA" id="ARBA00022471"/>
    </source>
</evidence>
<comment type="similarity">
    <text evidence="2 6">Belongs to the plant self-incompatibility (S1) protein family.</text>
</comment>
<accession>A0ABD1GF77</accession>
<name>A0ABD1GF77_SALDI</name>
<keyword evidence="3 6" id="KW-0713">Self-incompatibility</keyword>
<comment type="caution">
    <text evidence="7">The sequence shown here is derived from an EMBL/GenBank/DDBJ whole genome shotgun (WGS) entry which is preliminary data.</text>
</comment>
<dbReference type="PANTHER" id="PTHR31232:SF155">
    <property type="entry name" value="PLANT SELF-INCOMPATIBILITY PROTEIN S1 FAMILY"/>
    <property type="match status" value="1"/>
</dbReference>
<dbReference type="AlphaFoldDB" id="A0ABD1GF77"/>
<evidence type="ECO:0000256" key="2">
    <source>
        <dbReference type="ARBA" id="ARBA00005581"/>
    </source>
</evidence>
<evidence type="ECO:0000256" key="1">
    <source>
        <dbReference type="ARBA" id="ARBA00004613"/>
    </source>
</evidence>
<proteinExistence type="inferred from homology"/>
<protein>
    <recommendedName>
        <fullName evidence="6">S-protein homolog</fullName>
    </recommendedName>
</protein>
<dbReference type="PANTHER" id="PTHR31232">
    <property type="match status" value="1"/>
</dbReference>
<feature type="signal peptide" evidence="6">
    <location>
        <begin position="1"/>
        <end position="21"/>
    </location>
</feature>
<dbReference type="Proteomes" id="UP001567538">
    <property type="component" value="Unassembled WGS sequence"/>
</dbReference>
<evidence type="ECO:0000313" key="7">
    <source>
        <dbReference type="EMBL" id="KAL1542405.1"/>
    </source>
</evidence>
<keyword evidence="8" id="KW-1185">Reference proteome</keyword>
<gene>
    <name evidence="7" type="ORF">AAHA92_26504</name>
</gene>
<sequence>MIKHSLLPVIASSLLLKATVSEPNCFLAKYAVYVVNNLLPNSPPLQVHCLSKDDDLGYHNLTQNAEYRFAFCEKPLVTMFSCSFQWNGNARGFHVYDAHWRNNRCVHNGVCYYAVKSDGFYFANDYPPKNLKFLCDWNPNSKC</sequence>
<comment type="subcellular location">
    <subcellularLocation>
        <location evidence="1 6">Secreted</location>
    </subcellularLocation>
</comment>